<evidence type="ECO:0000259" key="1">
    <source>
        <dbReference type="Pfam" id="PF06985"/>
    </source>
</evidence>
<dbReference type="EMBL" id="QGMK01001331">
    <property type="protein sequence ID" value="TVY69029.1"/>
    <property type="molecule type" value="Genomic_DNA"/>
</dbReference>
<dbReference type="AlphaFoldDB" id="A0A8T9BXU4"/>
<feature type="domain" description="Heterokaryon incompatibility" evidence="1">
    <location>
        <begin position="60"/>
        <end position="191"/>
    </location>
</feature>
<dbReference type="InterPro" id="IPR052895">
    <property type="entry name" value="HetReg/Transcr_Mod"/>
</dbReference>
<keyword evidence="3" id="KW-1185">Reference proteome</keyword>
<dbReference type="Pfam" id="PF06985">
    <property type="entry name" value="HET"/>
    <property type="match status" value="1"/>
</dbReference>
<evidence type="ECO:0000313" key="2">
    <source>
        <dbReference type="EMBL" id="TVY69029.1"/>
    </source>
</evidence>
<dbReference type="Proteomes" id="UP000469558">
    <property type="component" value="Unassembled WGS sequence"/>
</dbReference>
<accession>A0A8T9BXU4</accession>
<proteinExistence type="predicted"/>
<comment type="caution">
    <text evidence="2">The sequence shown here is derived from an EMBL/GenBank/DDBJ whole genome shotgun (WGS) entry which is preliminary data.</text>
</comment>
<dbReference type="PANTHER" id="PTHR24148">
    <property type="entry name" value="ANKYRIN REPEAT DOMAIN-CONTAINING PROTEIN 39 HOMOLOG-RELATED"/>
    <property type="match status" value="1"/>
</dbReference>
<dbReference type="InterPro" id="IPR010730">
    <property type="entry name" value="HET"/>
</dbReference>
<dbReference type="PANTHER" id="PTHR24148:SF73">
    <property type="entry name" value="HET DOMAIN PROTEIN (AFU_ORTHOLOGUE AFUA_8G01020)"/>
    <property type="match status" value="1"/>
</dbReference>
<sequence length="670" mass="74834">MCDESLEKAAAKFSYQTLTAADSIRLLLLQPRAASQADEIYCLLQHTTLSECEDDLTFQYVALSYVWGDEADQRRIFVNGAEFHVTANLFYALLSIRHEMKELPLWVDAICIDQKNLKERGQQVSFMGSIYAWARNTIIYLGESDEGSDRAIQALRYASSRDFSNAEDIRKCIVSSILSRPWFTRVWVLQELALSQNPIIQCGLSRAKWDRLASFIAVVNELVDHSPSVQEPTSVRGPARPEAEQLMMGMQEAREKIQVGNINRRLVETYQTLLSLVRSRSGLGAKDPRDLIYAHVGMINYVAVDRLDFRARGRVASQISSSAQSVSVGSRAPAAISYEKTLQVTSCWTTQEVTIDYAKTVAQVYNEFAQRAIEASQDLSIATYTQETHPQSRLPGLASWAPDWTKRQYQQNVPLSDASSVPYARGGFGGFKLSRSPHFFVSENSVLGVDIRFLAIKDIGKLRFDRQRPEHAIMLYRRIYESWQTKLGPDVLPPLAEQKLSDYHERGQQEKSLKWGASLKLDRILWALGRPDPSLSTQSLALADYIVKSSTGNGSKTIVHGRRIALLENGTSAIVPAYAEKGDVVGATSVRGDNKGDRTTIVLRSHQNPEDSALESKLRSGLSGGLIAETVAEIRRRSQPIRHYTLVGDCFVELTSIGPLWAEDVIAAIH</sequence>
<reference evidence="2 3" key="1">
    <citation type="submission" date="2018-05" db="EMBL/GenBank/DDBJ databases">
        <title>Genome sequencing and assembly of the regulated plant pathogen Lachnellula willkommii and related sister species for the development of diagnostic species identification markers.</title>
        <authorList>
            <person name="Giroux E."/>
            <person name="Bilodeau G."/>
        </authorList>
    </citation>
    <scope>NUCLEOTIDE SEQUENCE [LARGE SCALE GENOMIC DNA]</scope>
    <source>
        <strain evidence="2 3">CBS 268.59</strain>
    </source>
</reference>
<protein>
    <submittedName>
        <fullName evidence="2">Heterokaryon incompatibility protein 6 OR allele</fullName>
    </submittedName>
</protein>
<name>A0A8T9BXU4_9HELO</name>
<evidence type="ECO:0000313" key="3">
    <source>
        <dbReference type="Proteomes" id="UP000469558"/>
    </source>
</evidence>
<dbReference type="OrthoDB" id="2157530at2759"/>
<gene>
    <name evidence="2" type="primary">het-6_15</name>
    <name evidence="2" type="ORF">LSUE1_G008551</name>
</gene>
<organism evidence="2 3">
    <name type="scientific">Lachnellula suecica</name>
    <dbReference type="NCBI Taxonomy" id="602035"/>
    <lineage>
        <taxon>Eukaryota</taxon>
        <taxon>Fungi</taxon>
        <taxon>Dikarya</taxon>
        <taxon>Ascomycota</taxon>
        <taxon>Pezizomycotina</taxon>
        <taxon>Leotiomycetes</taxon>
        <taxon>Helotiales</taxon>
        <taxon>Lachnaceae</taxon>
        <taxon>Lachnellula</taxon>
    </lineage>
</organism>